<organism evidence="1 2">
    <name type="scientific">Asparagus officinalis</name>
    <name type="common">Garden asparagus</name>
    <dbReference type="NCBI Taxonomy" id="4686"/>
    <lineage>
        <taxon>Eukaryota</taxon>
        <taxon>Viridiplantae</taxon>
        <taxon>Streptophyta</taxon>
        <taxon>Embryophyta</taxon>
        <taxon>Tracheophyta</taxon>
        <taxon>Spermatophyta</taxon>
        <taxon>Magnoliopsida</taxon>
        <taxon>Liliopsida</taxon>
        <taxon>Asparagales</taxon>
        <taxon>Asparagaceae</taxon>
        <taxon>Asparagoideae</taxon>
        <taxon>Asparagus</taxon>
    </lineage>
</organism>
<keyword evidence="2" id="KW-1185">Reference proteome</keyword>
<dbReference type="AlphaFoldDB" id="A0A5P1EIV5"/>
<accession>A0A5P1EIV5</accession>
<evidence type="ECO:0000313" key="1">
    <source>
        <dbReference type="EMBL" id="ONK64541.1"/>
    </source>
</evidence>
<protein>
    <submittedName>
        <fullName evidence="1">Uncharacterized protein</fullName>
    </submittedName>
</protein>
<evidence type="ECO:0000313" key="2">
    <source>
        <dbReference type="Proteomes" id="UP000243459"/>
    </source>
</evidence>
<dbReference type="Gramene" id="ONK64541">
    <property type="protein sequence ID" value="ONK64541"/>
    <property type="gene ID" value="A4U43_C07F27170"/>
</dbReference>
<proteinExistence type="predicted"/>
<dbReference type="EMBL" id="CM007387">
    <property type="protein sequence ID" value="ONK64541.1"/>
    <property type="molecule type" value="Genomic_DNA"/>
</dbReference>
<gene>
    <name evidence="1" type="ORF">A4U43_C07F27170</name>
</gene>
<name>A0A5P1EIV5_ASPOF</name>
<dbReference type="Proteomes" id="UP000243459">
    <property type="component" value="Chromosome 7"/>
</dbReference>
<sequence>MAKYFTPPNQMSAKSHIFSIKRILDSKEKMNYEPNNYAYLTEPEDVGFDVGGSSYMLDDEPGLETMVRSLPASGNFKPTAILVMPLVSWSLI</sequence>
<reference evidence="2" key="1">
    <citation type="journal article" date="2017" name="Nat. Commun.">
        <title>The asparagus genome sheds light on the origin and evolution of a young Y chromosome.</title>
        <authorList>
            <person name="Harkess A."/>
            <person name="Zhou J."/>
            <person name="Xu C."/>
            <person name="Bowers J.E."/>
            <person name="Van der Hulst R."/>
            <person name="Ayyampalayam S."/>
            <person name="Mercati F."/>
            <person name="Riccardi P."/>
            <person name="McKain M.R."/>
            <person name="Kakrana A."/>
            <person name="Tang H."/>
            <person name="Ray J."/>
            <person name="Groenendijk J."/>
            <person name="Arikit S."/>
            <person name="Mathioni S.M."/>
            <person name="Nakano M."/>
            <person name="Shan H."/>
            <person name="Telgmann-Rauber A."/>
            <person name="Kanno A."/>
            <person name="Yue Z."/>
            <person name="Chen H."/>
            <person name="Li W."/>
            <person name="Chen Y."/>
            <person name="Xu X."/>
            <person name="Zhang Y."/>
            <person name="Luo S."/>
            <person name="Chen H."/>
            <person name="Gao J."/>
            <person name="Mao Z."/>
            <person name="Pires J.C."/>
            <person name="Luo M."/>
            <person name="Kudrna D."/>
            <person name="Wing R.A."/>
            <person name="Meyers B.C."/>
            <person name="Yi K."/>
            <person name="Kong H."/>
            <person name="Lavrijsen P."/>
            <person name="Sunseri F."/>
            <person name="Falavigna A."/>
            <person name="Ye Y."/>
            <person name="Leebens-Mack J.H."/>
            <person name="Chen G."/>
        </authorList>
    </citation>
    <scope>NUCLEOTIDE SEQUENCE [LARGE SCALE GENOMIC DNA]</scope>
    <source>
        <strain evidence="2">cv. DH0086</strain>
    </source>
</reference>